<dbReference type="NCBIfam" id="NF001924">
    <property type="entry name" value="PRK00702.1"/>
    <property type="match status" value="1"/>
</dbReference>
<organism evidence="7 8">
    <name type="scientific">Schistosoma mekongi</name>
    <name type="common">Parasitic worm</name>
    <dbReference type="NCBI Taxonomy" id="38744"/>
    <lineage>
        <taxon>Eukaryota</taxon>
        <taxon>Metazoa</taxon>
        <taxon>Spiralia</taxon>
        <taxon>Lophotrochozoa</taxon>
        <taxon>Platyhelminthes</taxon>
        <taxon>Trematoda</taxon>
        <taxon>Digenea</taxon>
        <taxon>Strigeidida</taxon>
        <taxon>Schistosomatoidea</taxon>
        <taxon>Schistosomatidae</taxon>
        <taxon>Schistosoma</taxon>
    </lineage>
</organism>
<dbReference type="NCBIfam" id="TIGR00021">
    <property type="entry name" value="rpiA"/>
    <property type="match status" value="1"/>
</dbReference>
<dbReference type="EMBL" id="JALJAT010000004">
    <property type="protein sequence ID" value="KAK4470218.1"/>
    <property type="molecule type" value="Genomic_DNA"/>
</dbReference>
<dbReference type="GO" id="GO:0009052">
    <property type="term" value="P:pentose-phosphate shunt, non-oxidative branch"/>
    <property type="evidence" value="ECO:0007669"/>
    <property type="project" value="InterPro"/>
</dbReference>
<dbReference type="FunFam" id="3.30.70.260:FF:000018">
    <property type="entry name" value="Ribose-5-phosphate isomerase A"/>
    <property type="match status" value="1"/>
</dbReference>
<dbReference type="GO" id="GO:0006014">
    <property type="term" value="P:D-ribose metabolic process"/>
    <property type="evidence" value="ECO:0007669"/>
    <property type="project" value="TreeGrafter"/>
</dbReference>
<dbReference type="GO" id="GO:0005737">
    <property type="term" value="C:cytoplasm"/>
    <property type="evidence" value="ECO:0007669"/>
    <property type="project" value="TreeGrafter"/>
</dbReference>
<dbReference type="Pfam" id="PF06026">
    <property type="entry name" value="Rib_5-P_isom_A"/>
    <property type="match status" value="1"/>
</dbReference>
<comment type="catalytic activity">
    <reaction evidence="1">
        <text>aldehydo-D-ribose 5-phosphate = D-ribulose 5-phosphate</text>
        <dbReference type="Rhea" id="RHEA:14657"/>
        <dbReference type="ChEBI" id="CHEBI:58121"/>
        <dbReference type="ChEBI" id="CHEBI:58273"/>
        <dbReference type="EC" id="5.3.1.6"/>
    </reaction>
</comment>
<comment type="pathway">
    <text evidence="2">Carbohydrate degradation; pentose phosphate pathway; D-ribose 5-phosphate from D-ribulose 5-phosphate (non-oxidative stage): step 1/1.</text>
</comment>
<reference evidence="7" key="2">
    <citation type="journal article" date="2023" name="Infect Dis Poverty">
        <title>Chromosome-scale genome of the human blood fluke Schistosoma mekongi and its implications for public health.</title>
        <authorList>
            <person name="Zhou M."/>
            <person name="Xu L."/>
            <person name="Xu D."/>
            <person name="Chen W."/>
            <person name="Khan J."/>
            <person name="Hu Y."/>
            <person name="Huang H."/>
            <person name="Wei H."/>
            <person name="Zhang Y."/>
            <person name="Chusongsang P."/>
            <person name="Tanasarnprasert K."/>
            <person name="Hu X."/>
            <person name="Limpanont Y."/>
            <person name="Lv Z."/>
        </authorList>
    </citation>
    <scope>NUCLEOTIDE SEQUENCE</scope>
    <source>
        <strain evidence="7">LV_2022a</strain>
    </source>
</reference>
<protein>
    <recommendedName>
        <fullName evidence="4">ribose-5-phosphate isomerase</fullName>
        <ecNumber evidence="4">5.3.1.6</ecNumber>
    </recommendedName>
    <alternativeName>
        <fullName evidence="6">Phosphoriboisomerase</fullName>
    </alternativeName>
</protein>
<sequence length="314" mass="34882">MRNLNLIGSSLFCSSLPSGIRRCHWILPLRTLYSLGSSLCSEPSRPCICVDGKLSMAESNALEFAKQKACQSAVSDWLKDNQIIGLGSGTTIKYAVEYIAEKVESENLQIQCIPTSFQARQLLINHKLPVTDLDIYEKIDVTFDGADEVDEDLHLIKGGGGCLLQEKIVASCTTDFIAIVDERKHSKRLGTHWTKGLPIEVIPMAFKPIQTRIEKLFGGKVILREAVSKMGPVVTDNGNFLLDWKFDTNKQYYWPEVNIELSNIPGVVDTGLFINMARRIYVGNMNGTVSILEGKPSNTLCYSQHLLNSINNSP</sequence>
<dbReference type="InterPro" id="IPR020672">
    <property type="entry name" value="Ribose5P_isomerase_typA_subgr"/>
</dbReference>
<dbReference type="PANTHER" id="PTHR11934">
    <property type="entry name" value="RIBOSE-5-PHOSPHATE ISOMERASE"/>
    <property type="match status" value="1"/>
</dbReference>
<name>A0AAE1ZAL9_SCHME</name>
<evidence type="ECO:0000313" key="8">
    <source>
        <dbReference type="Proteomes" id="UP001292079"/>
    </source>
</evidence>
<evidence type="ECO:0000256" key="4">
    <source>
        <dbReference type="ARBA" id="ARBA00011959"/>
    </source>
</evidence>
<dbReference type="GO" id="GO:0004751">
    <property type="term" value="F:ribose-5-phosphate isomerase activity"/>
    <property type="evidence" value="ECO:0007669"/>
    <property type="project" value="UniProtKB-EC"/>
</dbReference>
<gene>
    <name evidence="7" type="ORF">MN116_005793</name>
</gene>
<dbReference type="InterPro" id="IPR004788">
    <property type="entry name" value="Ribose5P_isomerase_type_A"/>
</dbReference>
<proteinExistence type="inferred from homology"/>
<evidence type="ECO:0000313" key="7">
    <source>
        <dbReference type="EMBL" id="KAK4470218.1"/>
    </source>
</evidence>
<evidence type="ECO:0000256" key="5">
    <source>
        <dbReference type="ARBA" id="ARBA00023235"/>
    </source>
</evidence>
<dbReference type="InterPro" id="IPR037171">
    <property type="entry name" value="NagB/RpiA_transferase-like"/>
</dbReference>
<dbReference type="SUPFAM" id="SSF100950">
    <property type="entry name" value="NagB/RpiA/CoA transferase-like"/>
    <property type="match status" value="1"/>
</dbReference>
<dbReference type="SUPFAM" id="SSF75445">
    <property type="entry name" value="D-ribose-5-phosphate isomerase (RpiA), lid domain"/>
    <property type="match status" value="1"/>
</dbReference>
<dbReference type="EC" id="5.3.1.6" evidence="4"/>
<dbReference type="Gene3D" id="3.40.50.1360">
    <property type="match status" value="1"/>
</dbReference>
<dbReference type="PANTHER" id="PTHR11934:SF0">
    <property type="entry name" value="RIBOSE-5-PHOSPHATE ISOMERASE"/>
    <property type="match status" value="1"/>
</dbReference>
<dbReference type="CDD" id="cd01398">
    <property type="entry name" value="RPI_A"/>
    <property type="match status" value="1"/>
</dbReference>
<keyword evidence="8" id="KW-1185">Reference proteome</keyword>
<evidence type="ECO:0000256" key="6">
    <source>
        <dbReference type="ARBA" id="ARBA00029734"/>
    </source>
</evidence>
<accession>A0AAE1ZAL9</accession>
<dbReference type="HAMAP" id="MF_00170">
    <property type="entry name" value="Rib_5P_isom_A"/>
    <property type="match status" value="1"/>
</dbReference>
<evidence type="ECO:0000256" key="3">
    <source>
        <dbReference type="ARBA" id="ARBA00008088"/>
    </source>
</evidence>
<evidence type="ECO:0000256" key="2">
    <source>
        <dbReference type="ARBA" id="ARBA00004988"/>
    </source>
</evidence>
<reference evidence="7" key="1">
    <citation type="submission" date="2022-04" db="EMBL/GenBank/DDBJ databases">
        <authorList>
            <person name="Xu L."/>
            <person name="Lv Z."/>
        </authorList>
    </citation>
    <scope>NUCLEOTIDE SEQUENCE</scope>
    <source>
        <strain evidence="7">LV_2022a</strain>
    </source>
</reference>
<dbReference type="Gene3D" id="3.30.70.260">
    <property type="match status" value="1"/>
</dbReference>
<dbReference type="FunFam" id="3.40.50.1360:FF:000001">
    <property type="entry name" value="Ribose-5-phosphate isomerase A"/>
    <property type="match status" value="1"/>
</dbReference>
<dbReference type="AlphaFoldDB" id="A0AAE1ZAL9"/>
<dbReference type="Proteomes" id="UP001292079">
    <property type="component" value="Unassembled WGS sequence"/>
</dbReference>
<comment type="similarity">
    <text evidence="3">Belongs to the ribose 5-phosphate isomerase family.</text>
</comment>
<comment type="caution">
    <text evidence="7">The sequence shown here is derived from an EMBL/GenBank/DDBJ whole genome shotgun (WGS) entry which is preliminary data.</text>
</comment>
<evidence type="ECO:0000256" key="1">
    <source>
        <dbReference type="ARBA" id="ARBA00001713"/>
    </source>
</evidence>
<keyword evidence="5" id="KW-0413">Isomerase</keyword>